<reference evidence="1 2" key="1">
    <citation type="submission" date="2024-02" db="EMBL/GenBank/DDBJ databases">
        <title>Expansion and revision of Xanthobacter and proposal of Roseixanthobacter gen. nov.</title>
        <authorList>
            <person name="Soltysiak M.P.M."/>
            <person name="Jalihal A."/>
            <person name="Ory A."/>
            <person name="Chrisophersen C."/>
            <person name="Lee A.D."/>
            <person name="Boulton J."/>
            <person name="Springer M."/>
        </authorList>
    </citation>
    <scope>NUCLEOTIDE SEQUENCE [LARGE SCALE GENOMIC DNA]</scope>
    <source>
        <strain evidence="1 2">CB5</strain>
    </source>
</reference>
<keyword evidence="2" id="KW-1185">Reference proteome</keyword>
<proteinExistence type="predicted"/>
<gene>
    <name evidence="1" type="ORF">V5F30_14745</name>
</gene>
<protein>
    <submittedName>
        <fullName evidence="1">DUF4258 domain-containing protein</fullName>
    </submittedName>
</protein>
<name>A0ABW6ZI39_9HYPH</name>
<dbReference type="InterPro" id="IPR025354">
    <property type="entry name" value="DUF4258"/>
</dbReference>
<dbReference type="Proteomes" id="UP001604043">
    <property type="component" value="Unassembled WGS sequence"/>
</dbReference>
<dbReference type="Pfam" id="PF14076">
    <property type="entry name" value="DUF4258"/>
    <property type="match status" value="1"/>
</dbReference>
<evidence type="ECO:0000313" key="1">
    <source>
        <dbReference type="EMBL" id="MFG1253465.1"/>
    </source>
</evidence>
<comment type="caution">
    <text evidence="1">The sequence shown here is derived from an EMBL/GenBank/DDBJ whole genome shotgun (WGS) entry which is preliminary data.</text>
</comment>
<organism evidence="1 2">
    <name type="scientific">Xanthobacter aminoxidans</name>
    <dbReference type="NCBI Taxonomy" id="186280"/>
    <lineage>
        <taxon>Bacteria</taxon>
        <taxon>Pseudomonadati</taxon>
        <taxon>Pseudomonadota</taxon>
        <taxon>Alphaproteobacteria</taxon>
        <taxon>Hyphomicrobiales</taxon>
        <taxon>Xanthobacteraceae</taxon>
        <taxon>Xanthobacter</taxon>
    </lineage>
</organism>
<dbReference type="RefSeq" id="WP_029556849.1">
    <property type="nucleotide sequence ID" value="NZ_JBAFUR010000003.1"/>
</dbReference>
<dbReference type="EMBL" id="JBAFUR010000003">
    <property type="protein sequence ID" value="MFG1253465.1"/>
    <property type="molecule type" value="Genomic_DNA"/>
</dbReference>
<accession>A0ABW6ZI39</accession>
<evidence type="ECO:0000313" key="2">
    <source>
        <dbReference type="Proteomes" id="UP001604043"/>
    </source>
</evidence>
<sequence length="84" mass="9721">MAPRIRLAQHAEVVMRERDIASAWIERTLAAPDWDVEDPNDPTLRRSYAAIAERGGRILRVVYRPDETDIFVVTVFFDRGARRP</sequence>